<organism evidence="2 3">
    <name type="scientific">Synaphobranchus kaupii</name>
    <name type="common">Kaup's arrowtooth eel</name>
    <dbReference type="NCBI Taxonomy" id="118154"/>
    <lineage>
        <taxon>Eukaryota</taxon>
        <taxon>Metazoa</taxon>
        <taxon>Chordata</taxon>
        <taxon>Craniata</taxon>
        <taxon>Vertebrata</taxon>
        <taxon>Euteleostomi</taxon>
        <taxon>Actinopterygii</taxon>
        <taxon>Neopterygii</taxon>
        <taxon>Teleostei</taxon>
        <taxon>Anguilliformes</taxon>
        <taxon>Synaphobranchidae</taxon>
        <taxon>Synaphobranchus</taxon>
    </lineage>
</organism>
<protein>
    <submittedName>
        <fullName evidence="2">Uncharacterized protein</fullName>
    </submittedName>
</protein>
<dbReference type="EMBL" id="JAINUF010000012">
    <property type="protein sequence ID" value="KAJ8344898.1"/>
    <property type="molecule type" value="Genomic_DNA"/>
</dbReference>
<comment type="caution">
    <text evidence="2">The sequence shown here is derived from an EMBL/GenBank/DDBJ whole genome shotgun (WGS) entry which is preliminary data.</text>
</comment>
<evidence type="ECO:0000313" key="2">
    <source>
        <dbReference type="EMBL" id="KAJ8344898.1"/>
    </source>
</evidence>
<gene>
    <name evidence="2" type="ORF">SKAU_G00290910</name>
</gene>
<reference evidence="2" key="1">
    <citation type="journal article" date="2023" name="Science">
        <title>Genome structures resolve the early diversification of teleost fishes.</title>
        <authorList>
            <person name="Parey E."/>
            <person name="Louis A."/>
            <person name="Montfort J."/>
            <person name="Bouchez O."/>
            <person name="Roques C."/>
            <person name="Iampietro C."/>
            <person name="Lluch J."/>
            <person name="Castinel A."/>
            <person name="Donnadieu C."/>
            <person name="Desvignes T."/>
            <person name="Floi Bucao C."/>
            <person name="Jouanno E."/>
            <person name="Wen M."/>
            <person name="Mejri S."/>
            <person name="Dirks R."/>
            <person name="Jansen H."/>
            <person name="Henkel C."/>
            <person name="Chen W.J."/>
            <person name="Zahm M."/>
            <person name="Cabau C."/>
            <person name="Klopp C."/>
            <person name="Thompson A.W."/>
            <person name="Robinson-Rechavi M."/>
            <person name="Braasch I."/>
            <person name="Lecointre G."/>
            <person name="Bobe J."/>
            <person name="Postlethwait J.H."/>
            <person name="Berthelot C."/>
            <person name="Roest Crollius H."/>
            <person name="Guiguen Y."/>
        </authorList>
    </citation>
    <scope>NUCLEOTIDE SEQUENCE</scope>
    <source>
        <strain evidence="2">WJC10195</strain>
    </source>
</reference>
<accession>A0A9Q1ETT1</accession>
<name>A0A9Q1ETT1_SYNKA</name>
<dbReference type="Proteomes" id="UP001152622">
    <property type="component" value="Chromosome 12"/>
</dbReference>
<evidence type="ECO:0000313" key="3">
    <source>
        <dbReference type="Proteomes" id="UP001152622"/>
    </source>
</evidence>
<keyword evidence="3" id="KW-1185">Reference proteome</keyword>
<evidence type="ECO:0000256" key="1">
    <source>
        <dbReference type="SAM" id="MobiDB-lite"/>
    </source>
</evidence>
<feature type="region of interest" description="Disordered" evidence="1">
    <location>
        <begin position="81"/>
        <end position="102"/>
    </location>
</feature>
<sequence>MLLIPLTLKGHVLREHPTQQQQPQGLMGQTRQMGREGRFWFLRPVPGSNGPRRPAFLHALQRPVRKTGRSNARTIQYNCHPSRSESFKGQISARKEKCRRNS</sequence>
<dbReference type="AlphaFoldDB" id="A0A9Q1ETT1"/>
<proteinExistence type="predicted"/>